<dbReference type="InterPro" id="IPR020590">
    <property type="entry name" value="Guanylate_kinase_CS"/>
</dbReference>
<organism evidence="11 12">
    <name type="scientific">Kouleothrix aurantiaca</name>
    <dbReference type="NCBI Taxonomy" id="186479"/>
    <lineage>
        <taxon>Bacteria</taxon>
        <taxon>Bacillati</taxon>
        <taxon>Chloroflexota</taxon>
        <taxon>Chloroflexia</taxon>
        <taxon>Chloroflexales</taxon>
        <taxon>Roseiflexineae</taxon>
        <taxon>Roseiflexaceae</taxon>
        <taxon>Kouleothrix</taxon>
    </lineage>
</organism>
<dbReference type="EC" id="2.7.4.8" evidence="2 9"/>
<protein>
    <recommendedName>
        <fullName evidence="3 9">Guanylate kinase</fullName>
        <ecNumber evidence="2 9">2.7.4.8</ecNumber>
    </recommendedName>
    <alternativeName>
        <fullName evidence="8 9">GMP kinase</fullName>
    </alternativeName>
</protein>
<dbReference type="InterPro" id="IPR008144">
    <property type="entry name" value="Guanylate_kin-like_dom"/>
</dbReference>
<evidence type="ECO:0000256" key="6">
    <source>
        <dbReference type="ARBA" id="ARBA00022777"/>
    </source>
</evidence>
<name>A0A0P9CT42_9CHLR</name>
<dbReference type="PROSITE" id="PS50052">
    <property type="entry name" value="GUANYLATE_KINASE_2"/>
    <property type="match status" value="1"/>
</dbReference>
<comment type="function">
    <text evidence="9">Essential for recycling GMP and indirectly, cGMP.</text>
</comment>
<dbReference type="FunFam" id="3.30.63.10:FF:000002">
    <property type="entry name" value="Guanylate kinase 1"/>
    <property type="match status" value="1"/>
</dbReference>
<dbReference type="InterPro" id="IPR017665">
    <property type="entry name" value="Guanylate_kinase"/>
</dbReference>
<proteinExistence type="inferred from homology"/>
<dbReference type="InterPro" id="IPR008145">
    <property type="entry name" value="GK/Ca_channel_bsu"/>
</dbReference>
<comment type="subcellular location">
    <subcellularLocation>
        <location evidence="9">Cytoplasm</location>
    </subcellularLocation>
</comment>
<dbReference type="SMART" id="SM00072">
    <property type="entry name" value="GuKc"/>
    <property type="match status" value="1"/>
</dbReference>
<dbReference type="GO" id="GO:0004385">
    <property type="term" value="F:GMP kinase activity"/>
    <property type="evidence" value="ECO:0007669"/>
    <property type="project" value="UniProtKB-UniRule"/>
</dbReference>
<evidence type="ECO:0000256" key="4">
    <source>
        <dbReference type="ARBA" id="ARBA00022679"/>
    </source>
</evidence>
<dbReference type="NCBIfam" id="TIGR03263">
    <property type="entry name" value="guanyl_kin"/>
    <property type="match status" value="1"/>
</dbReference>
<evidence type="ECO:0000256" key="2">
    <source>
        <dbReference type="ARBA" id="ARBA00012961"/>
    </source>
</evidence>
<evidence type="ECO:0000256" key="1">
    <source>
        <dbReference type="ARBA" id="ARBA00005790"/>
    </source>
</evidence>
<dbReference type="NCBIfam" id="NF011325">
    <property type="entry name" value="PRK14738.1"/>
    <property type="match status" value="1"/>
</dbReference>
<dbReference type="Pfam" id="PF00625">
    <property type="entry name" value="Guanylate_kin"/>
    <property type="match status" value="1"/>
</dbReference>
<keyword evidence="6 9" id="KW-0418">Kinase</keyword>
<dbReference type="PATRIC" id="fig|186479.3.peg.4025"/>
<comment type="similarity">
    <text evidence="1 9">Belongs to the guanylate kinase family.</text>
</comment>
<dbReference type="GO" id="GO:0005524">
    <property type="term" value="F:ATP binding"/>
    <property type="evidence" value="ECO:0007669"/>
    <property type="project" value="UniProtKB-UniRule"/>
</dbReference>
<keyword evidence="9" id="KW-0963">Cytoplasm</keyword>
<dbReference type="PANTHER" id="PTHR23117:SF13">
    <property type="entry name" value="GUANYLATE KINASE"/>
    <property type="match status" value="1"/>
</dbReference>
<feature type="binding site" evidence="9">
    <location>
        <begin position="24"/>
        <end position="31"/>
    </location>
    <ligand>
        <name>ATP</name>
        <dbReference type="ChEBI" id="CHEBI:30616"/>
    </ligand>
</feature>
<evidence type="ECO:0000313" key="12">
    <source>
        <dbReference type="Proteomes" id="UP000050509"/>
    </source>
</evidence>
<evidence type="ECO:0000256" key="9">
    <source>
        <dbReference type="HAMAP-Rule" id="MF_00328"/>
    </source>
</evidence>
<evidence type="ECO:0000313" key="11">
    <source>
        <dbReference type="EMBL" id="KPV49208.1"/>
    </source>
</evidence>
<evidence type="ECO:0000256" key="5">
    <source>
        <dbReference type="ARBA" id="ARBA00022741"/>
    </source>
</evidence>
<keyword evidence="5 9" id="KW-0547">Nucleotide-binding</keyword>
<dbReference type="Proteomes" id="UP000050509">
    <property type="component" value="Unassembled WGS sequence"/>
</dbReference>
<gene>
    <name evidence="9 11" type="primary">gmk</name>
    <name evidence="11" type="ORF">SE17_33925</name>
</gene>
<feature type="domain" description="Guanylate kinase-like" evidence="10">
    <location>
        <begin position="17"/>
        <end position="197"/>
    </location>
</feature>
<comment type="caution">
    <text evidence="11">The sequence shown here is derived from an EMBL/GenBank/DDBJ whole genome shotgun (WGS) entry which is preliminary data.</text>
</comment>
<dbReference type="AlphaFoldDB" id="A0A0P9CT42"/>
<reference evidence="11 12" key="1">
    <citation type="submission" date="2015-09" db="EMBL/GenBank/DDBJ databases">
        <title>Draft genome sequence of Kouleothrix aurantiaca JCM 19913.</title>
        <authorList>
            <person name="Hemp J."/>
        </authorList>
    </citation>
    <scope>NUCLEOTIDE SEQUENCE [LARGE SCALE GENOMIC DNA]</scope>
    <source>
        <strain evidence="11 12">COM-B</strain>
    </source>
</reference>
<dbReference type="Gene3D" id="3.30.63.10">
    <property type="entry name" value="Guanylate Kinase phosphate binding domain"/>
    <property type="match status" value="1"/>
</dbReference>
<dbReference type="PROSITE" id="PS00856">
    <property type="entry name" value="GUANYLATE_KINASE_1"/>
    <property type="match status" value="1"/>
</dbReference>
<keyword evidence="7 9" id="KW-0067">ATP-binding</keyword>
<dbReference type="InterPro" id="IPR027417">
    <property type="entry name" value="P-loop_NTPase"/>
</dbReference>
<sequence>MTEEQRNPLLDGKAAPPILVVLSGPSGVGKDSILMRMRDIGFPFHFVVTATSRPMRPGERDGYDYHFLSEERFRSMIEAGELLEWAEVYGHYKGIPKSEVRQALQSGRDVILRIDVQGASTIKQLAPDAVFIFLAPGNFDELRNRLQWRRTESPDQMQQRLQMAAREMEALDQFDYVVVNREDHLDDAVGQIRAIIVAEKHRVRPRRVSL</sequence>
<dbReference type="GO" id="GO:0005829">
    <property type="term" value="C:cytosol"/>
    <property type="evidence" value="ECO:0007669"/>
    <property type="project" value="TreeGrafter"/>
</dbReference>
<evidence type="ECO:0000256" key="8">
    <source>
        <dbReference type="ARBA" id="ARBA00030128"/>
    </source>
</evidence>
<evidence type="ECO:0000256" key="3">
    <source>
        <dbReference type="ARBA" id="ARBA00016296"/>
    </source>
</evidence>
<evidence type="ECO:0000259" key="10">
    <source>
        <dbReference type="PROSITE" id="PS50052"/>
    </source>
</evidence>
<dbReference type="Gene3D" id="3.40.50.300">
    <property type="entry name" value="P-loop containing nucleotide triphosphate hydrolases"/>
    <property type="match status" value="1"/>
</dbReference>
<keyword evidence="4 9" id="KW-0808">Transferase</keyword>
<dbReference type="PANTHER" id="PTHR23117">
    <property type="entry name" value="GUANYLATE KINASE-RELATED"/>
    <property type="match status" value="1"/>
</dbReference>
<dbReference type="HAMAP" id="MF_00328">
    <property type="entry name" value="Guanylate_kinase"/>
    <property type="match status" value="1"/>
</dbReference>
<dbReference type="CDD" id="cd00071">
    <property type="entry name" value="GMPK"/>
    <property type="match status" value="1"/>
</dbReference>
<accession>A0A0P9CT42</accession>
<dbReference type="SUPFAM" id="SSF52540">
    <property type="entry name" value="P-loop containing nucleoside triphosphate hydrolases"/>
    <property type="match status" value="1"/>
</dbReference>
<evidence type="ECO:0000256" key="7">
    <source>
        <dbReference type="ARBA" id="ARBA00022840"/>
    </source>
</evidence>
<keyword evidence="12" id="KW-1185">Reference proteome</keyword>
<comment type="catalytic activity">
    <reaction evidence="9">
        <text>GMP + ATP = GDP + ADP</text>
        <dbReference type="Rhea" id="RHEA:20780"/>
        <dbReference type="ChEBI" id="CHEBI:30616"/>
        <dbReference type="ChEBI" id="CHEBI:58115"/>
        <dbReference type="ChEBI" id="CHEBI:58189"/>
        <dbReference type="ChEBI" id="CHEBI:456216"/>
        <dbReference type="EC" id="2.7.4.8"/>
    </reaction>
</comment>
<dbReference type="EMBL" id="LJCR01002121">
    <property type="protein sequence ID" value="KPV49208.1"/>
    <property type="molecule type" value="Genomic_DNA"/>
</dbReference>